<evidence type="ECO:0000313" key="4">
    <source>
        <dbReference type="Proteomes" id="UP000749040"/>
    </source>
</evidence>
<reference evidence="3 4" key="1">
    <citation type="submission" date="2021-01" db="EMBL/GenBank/DDBJ databases">
        <title>Streptomyces acididurans sp. nov., isolated from a peat swamp forest soil.</title>
        <authorList>
            <person name="Chantavorakit T."/>
            <person name="Duangmal K."/>
        </authorList>
    </citation>
    <scope>NUCLEOTIDE SEQUENCE [LARGE SCALE GENOMIC DNA]</scope>
    <source>
        <strain evidence="3 4">KK5PA1</strain>
    </source>
</reference>
<comment type="caution">
    <text evidence="3">The sequence shown here is derived from an EMBL/GenBank/DDBJ whole genome shotgun (WGS) entry which is preliminary data.</text>
</comment>
<dbReference type="RefSeq" id="WP_205355108.1">
    <property type="nucleotide sequence ID" value="NZ_JADKYB010000001.1"/>
</dbReference>
<feature type="region of interest" description="Disordered" evidence="1">
    <location>
        <begin position="36"/>
        <end position="68"/>
    </location>
</feature>
<name>A0ABS2TMM3_9ACTN</name>
<evidence type="ECO:0000256" key="1">
    <source>
        <dbReference type="SAM" id="MobiDB-lite"/>
    </source>
</evidence>
<sequence length="137" mass="14509">MPLSVPERRVLADIERRLTEDDPTLAAALREFSAMTEPWAGPAGRPAREPPRGPEAGAGAPPDWRQPPARNRVALRTVTLGAVLLVMGLVLRSAGLLVLAALLVVVSGVGAVRHLRRRRRAAAEENGPPDGPGARSP</sequence>
<feature type="transmembrane region" description="Helical" evidence="2">
    <location>
        <begin position="97"/>
        <end position="115"/>
    </location>
</feature>
<organism evidence="3 4">
    <name type="scientific">Actinacidiphila acididurans</name>
    <dbReference type="NCBI Taxonomy" id="2784346"/>
    <lineage>
        <taxon>Bacteria</taxon>
        <taxon>Bacillati</taxon>
        <taxon>Actinomycetota</taxon>
        <taxon>Actinomycetes</taxon>
        <taxon>Kitasatosporales</taxon>
        <taxon>Streptomycetaceae</taxon>
        <taxon>Actinacidiphila</taxon>
    </lineage>
</organism>
<protein>
    <submittedName>
        <fullName evidence="3">DUF3040 domain-containing protein</fullName>
    </submittedName>
</protein>
<accession>A0ABS2TMM3</accession>
<keyword evidence="2" id="KW-1133">Transmembrane helix</keyword>
<dbReference type="InterPro" id="IPR021401">
    <property type="entry name" value="DUF3040"/>
</dbReference>
<gene>
    <name evidence="3" type="ORF">ITX44_01610</name>
</gene>
<keyword evidence="2" id="KW-0472">Membrane</keyword>
<proteinExistence type="predicted"/>
<dbReference type="EMBL" id="JADKYB010000001">
    <property type="protein sequence ID" value="MBM9503243.1"/>
    <property type="molecule type" value="Genomic_DNA"/>
</dbReference>
<keyword evidence="2" id="KW-0812">Transmembrane</keyword>
<dbReference type="Proteomes" id="UP000749040">
    <property type="component" value="Unassembled WGS sequence"/>
</dbReference>
<feature type="region of interest" description="Disordered" evidence="1">
    <location>
        <begin position="118"/>
        <end position="137"/>
    </location>
</feature>
<dbReference type="Pfam" id="PF11239">
    <property type="entry name" value="DUF3040"/>
    <property type="match status" value="1"/>
</dbReference>
<keyword evidence="4" id="KW-1185">Reference proteome</keyword>
<evidence type="ECO:0000256" key="2">
    <source>
        <dbReference type="SAM" id="Phobius"/>
    </source>
</evidence>
<evidence type="ECO:0000313" key="3">
    <source>
        <dbReference type="EMBL" id="MBM9503243.1"/>
    </source>
</evidence>